<protein>
    <submittedName>
        <fullName evidence="2">Uncharacterized protein</fullName>
    </submittedName>
</protein>
<feature type="transmembrane region" description="Helical" evidence="1">
    <location>
        <begin position="122"/>
        <end position="145"/>
    </location>
</feature>
<feature type="transmembrane region" description="Helical" evidence="1">
    <location>
        <begin position="94"/>
        <end position="116"/>
    </location>
</feature>
<keyword evidence="1" id="KW-0812">Transmembrane</keyword>
<evidence type="ECO:0000256" key="1">
    <source>
        <dbReference type="SAM" id="Phobius"/>
    </source>
</evidence>
<accession>X1HJB1</accession>
<organism evidence="2">
    <name type="scientific">marine sediment metagenome</name>
    <dbReference type="NCBI Taxonomy" id="412755"/>
    <lineage>
        <taxon>unclassified sequences</taxon>
        <taxon>metagenomes</taxon>
        <taxon>ecological metagenomes</taxon>
    </lineage>
</organism>
<sequence length="274" mass="29407">AIAAIVLSFKPLMNMIKSIGKVLVEFLRPISDIITVLLAPVLGMLRGLLKIFMVAMLPFRKAAYKLMRGSMEDMRDAIQGGDVSKFGTGILKSLLAVETLTIGLIVSLQKMFMQLMKLQFSFMWSIAKFLLKGVVLAIAGLASIFSKTIGKRIAGIGGALAGGGDVMLENYFEFLDAAMEKGIDMAKGAIIVQASALGIDLSKDLVQTMKDVSWLDIGLQLYEGVAGVFRGVGAYVSGIMGGEFDEAFSEKTLSEIFDKIAQVSGDTLEAAVKE</sequence>
<dbReference type="AlphaFoldDB" id="X1HJB1"/>
<keyword evidence="1" id="KW-0472">Membrane</keyword>
<proteinExistence type="predicted"/>
<feature type="non-terminal residue" evidence="2">
    <location>
        <position position="274"/>
    </location>
</feature>
<dbReference type="EMBL" id="BARU01024837">
    <property type="protein sequence ID" value="GAH53909.1"/>
    <property type="molecule type" value="Genomic_DNA"/>
</dbReference>
<feature type="non-terminal residue" evidence="2">
    <location>
        <position position="1"/>
    </location>
</feature>
<comment type="caution">
    <text evidence="2">The sequence shown here is derived from an EMBL/GenBank/DDBJ whole genome shotgun (WGS) entry which is preliminary data.</text>
</comment>
<keyword evidence="1" id="KW-1133">Transmembrane helix</keyword>
<name>X1HJB1_9ZZZZ</name>
<reference evidence="2" key="1">
    <citation type="journal article" date="2014" name="Front. Microbiol.">
        <title>High frequency of phylogenetically diverse reductive dehalogenase-homologous genes in deep subseafloor sedimentary metagenomes.</title>
        <authorList>
            <person name="Kawai M."/>
            <person name="Futagami T."/>
            <person name="Toyoda A."/>
            <person name="Takaki Y."/>
            <person name="Nishi S."/>
            <person name="Hori S."/>
            <person name="Arai W."/>
            <person name="Tsubouchi T."/>
            <person name="Morono Y."/>
            <person name="Uchiyama I."/>
            <person name="Ito T."/>
            <person name="Fujiyama A."/>
            <person name="Inagaki F."/>
            <person name="Takami H."/>
        </authorList>
    </citation>
    <scope>NUCLEOTIDE SEQUENCE</scope>
    <source>
        <strain evidence="2">Expedition CK06-06</strain>
    </source>
</reference>
<gene>
    <name evidence="2" type="ORF">S03H2_40099</name>
</gene>
<evidence type="ECO:0000313" key="2">
    <source>
        <dbReference type="EMBL" id="GAH53909.1"/>
    </source>
</evidence>
<feature type="transmembrane region" description="Helical" evidence="1">
    <location>
        <begin position="33"/>
        <end position="59"/>
    </location>
</feature>